<keyword evidence="5" id="KW-0443">Lipid metabolism</keyword>
<dbReference type="Pfam" id="PF04116">
    <property type="entry name" value="FA_hydroxylase"/>
    <property type="match status" value="1"/>
</dbReference>
<dbReference type="GO" id="GO:0016491">
    <property type="term" value="F:oxidoreductase activity"/>
    <property type="evidence" value="ECO:0007669"/>
    <property type="project" value="UniProtKB-KW"/>
</dbReference>
<keyword evidence="6 7" id="KW-0472">Membrane</keyword>
<accession>A0ABW0QNR5</accession>
<feature type="transmembrane region" description="Helical" evidence="7">
    <location>
        <begin position="129"/>
        <end position="148"/>
    </location>
</feature>
<gene>
    <name evidence="9" type="ORF">ACFPPA_10375</name>
</gene>
<dbReference type="EMBL" id="JBHSNF010000002">
    <property type="protein sequence ID" value="MFC5526148.1"/>
    <property type="molecule type" value="Genomic_DNA"/>
</dbReference>
<evidence type="ECO:0000256" key="3">
    <source>
        <dbReference type="ARBA" id="ARBA00022989"/>
    </source>
</evidence>
<dbReference type="RefSeq" id="WP_377319693.1">
    <property type="nucleotide sequence ID" value="NZ_JBHSNF010000002.1"/>
</dbReference>
<evidence type="ECO:0000256" key="2">
    <source>
        <dbReference type="ARBA" id="ARBA00022692"/>
    </source>
</evidence>
<proteinExistence type="predicted"/>
<keyword evidence="3 7" id="KW-1133">Transmembrane helix</keyword>
<keyword evidence="4 9" id="KW-0560">Oxidoreductase</keyword>
<reference evidence="10" key="1">
    <citation type="journal article" date="2019" name="Int. J. Syst. Evol. Microbiol.">
        <title>The Global Catalogue of Microorganisms (GCM) 10K type strain sequencing project: providing services to taxonomists for standard genome sequencing and annotation.</title>
        <authorList>
            <consortium name="The Broad Institute Genomics Platform"/>
            <consortium name="The Broad Institute Genome Sequencing Center for Infectious Disease"/>
            <person name="Wu L."/>
            <person name="Ma J."/>
        </authorList>
    </citation>
    <scope>NUCLEOTIDE SEQUENCE [LARGE SCALE GENOMIC DNA]</scope>
    <source>
        <strain evidence="10">CGMCC 1.16619</strain>
    </source>
</reference>
<comment type="subcellular location">
    <subcellularLocation>
        <location evidence="1">Endomembrane system</location>
        <topology evidence="1">Multi-pass membrane protein</topology>
    </subcellularLocation>
</comment>
<comment type="caution">
    <text evidence="9">The sequence shown here is derived from an EMBL/GenBank/DDBJ whole genome shotgun (WGS) entry which is preliminary data.</text>
</comment>
<protein>
    <submittedName>
        <fullName evidence="9">Sterol desaturase family protein</fullName>
        <ecNumber evidence="9">1.-.-.-</ecNumber>
    </submittedName>
</protein>
<dbReference type="EC" id="1.-.-.-" evidence="9"/>
<dbReference type="InterPro" id="IPR006694">
    <property type="entry name" value="Fatty_acid_hydroxylase"/>
</dbReference>
<evidence type="ECO:0000256" key="6">
    <source>
        <dbReference type="ARBA" id="ARBA00023136"/>
    </source>
</evidence>
<keyword evidence="10" id="KW-1185">Reference proteome</keyword>
<evidence type="ECO:0000313" key="10">
    <source>
        <dbReference type="Proteomes" id="UP001596114"/>
    </source>
</evidence>
<name>A0ABW0QNR5_9GAMM</name>
<evidence type="ECO:0000256" key="7">
    <source>
        <dbReference type="SAM" id="Phobius"/>
    </source>
</evidence>
<keyword evidence="2 7" id="KW-0812">Transmembrane</keyword>
<evidence type="ECO:0000256" key="5">
    <source>
        <dbReference type="ARBA" id="ARBA00023098"/>
    </source>
</evidence>
<evidence type="ECO:0000259" key="8">
    <source>
        <dbReference type="Pfam" id="PF04116"/>
    </source>
</evidence>
<evidence type="ECO:0000313" key="9">
    <source>
        <dbReference type="EMBL" id="MFC5526148.1"/>
    </source>
</evidence>
<dbReference type="InterPro" id="IPR051689">
    <property type="entry name" value="Sterol_desaturase/TMEM195"/>
</dbReference>
<dbReference type="PANTHER" id="PTHR21624">
    <property type="entry name" value="STEROL DESATURASE-RELATED PROTEIN"/>
    <property type="match status" value="1"/>
</dbReference>
<evidence type="ECO:0000256" key="1">
    <source>
        <dbReference type="ARBA" id="ARBA00004127"/>
    </source>
</evidence>
<feature type="domain" description="Fatty acid hydroxylase" evidence="8">
    <location>
        <begin position="82"/>
        <end position="216"/>
    </location>
</feature>
<dbReference type="Proteomes" id="UP001596114">
    <property type="component" value="Unassembled WGS sequence"/>
</dbReference>
<organism evidence="9 10">
    <name type="scientific">Rhodanobacter ginsengisoli</name>
    <dbReference type="NCBI Taxonomy" id="418646"/>
    <lineage>
        <taxon>Bacteria</taxon>
        <taxon>Pseudomonadati</taxon>
        <taxon>Pseudomonadota</taxon>
        <taxon>Gammaproteobacteria</taxon>
        <taxon>Lysobacterales</taxon>
        <taxon>Rhodanobacteraceae</taxon>
        <taxon>Rhodanobacter</taxon>
    </lineage>
</organism>
<dbReference type="PANTHER" id="PTHR21624:SF1">
    <property type="entry name" value="ALKYLGLYCEROL MONOOXYGENASE"/>
    <property type="match status" value="1"/>
</dbReference>
<sequence>MERLGRSPVFLLLMLALVLLEWLWRRRVARLGYDGRGAWASVAIGIGNILSGVLGALVLGGLFLAVSRLAPVHWPIRDWRVWAVGFVAVEFAYYWFHRSSHTVRWIWATHAVHHTPEQMTLLSAVRLGWTNLFSFGWVFYLPLLLAGFDPRMVFALLAFDLHYQFFLHTEAIGRLGPLEWVLNTPAHHRVHHASNPDYLDCNYGGVLIVFDRLFGTLRIEQAGQPIRYGLAHPLGSLNPLKIVFGEWLRLFHDLRSAANLTRALRIIFGRP</sequence>
<feature type="transmembrane region" description="Helical" evidence="7">
    <location>
        <begin position="41"/>
        <end position="67"/>
    </location>
</feature>
<feature type="transmembrane region" description="Helical" evidence="7">
    <location>
        <begin position="79"/>
        <end position="96"/>
    </location>
</feature>
<evidence type="ECO:0000256" key="4">
    <source>
        <dbReference type="ARBA" id="ARBA00023002"/>
    </source>
</evidence>